<evidence type="ECO:0000256" key="5">
    <source>
        <dbReference type="ARBA" id="ARBA00022927"/>
    </source>
</evidence>
<protein>
    <recommendedName>
        <fullName evidence="9">Protein translocase subunit SecY</fullName>
    </recommendedName>
</protein>
<organism evidence="13">
    <name type="scientific">Phaeocystis globosa</name>
    <dbReference type="NCBI Taxonomy" id="33658"/>
    <lineage>
        <taxon>Eukaryota</taxon>
        <taxon>Haptista</taxon>
        <taxon>Haptophyta</taxon>
        <taxon>Prymnesiophyceae</taxon>
        <taxon>Phaeocystales</taxon>
        <taxon>Phaeocystaceae</taxon>
        <taxon>Phaeocystis</taxon>
    </lineage>
</organism>
<gene>
    <name evidence="9 13" type="primary">secY</name>
</gene>
<feature type="transmembrane region" description="Helical" evidence="9">
    <location>
        <begin position="203"/>
        <end position="223"/>
    </location>
</feature>
<dbReference type="NCBIfam" id="TIGR00967">
    <property type="entry name" value="3a0501s007"/>
    <property type="match status" value="1"/>
</dbReference>
<comment type="subcellular location">
    <subcellularLocation>
        <location evidence="1">Membrane</location>
        <topology evidence="1">Multi-pass membrane protein</topology>
    </subcellularLocation>
    <subcellularLocation>
        <location evidence="9">Plastid</location>
        <location evidence="9">Chloroplast thylakoid membrane</location>
        <topology evidence="9">Multi-pass membrane protein</topology>
    </subcellularLocation>
</comment>
<keyword evidence="7 9" id="KW-0811">Translocation</keyword>
<dbReference type="AlphaFoldDB" id="A0A891ZPG8"/>
<evidence type="ECO:0000256" key="4">
    <source>
        <dbReference type="ARBA" id="ARBA00022692"/>
    </source>
</evidence>
<dbReference type="Gene3D" id="1.10.3370.10">
    <property type="entry name" value="SecY subunit domain"/>
    <property type="match status" value="1"/>
</dbReference>
<name>A0A891ZPG8_9EUKA</name>
<feature type="transmembrane region" description="Helical" evidence="9">
    <location>
        <begin position="296"/>
        <end position="321"/>
    </location>
</feature>
<dbReference type="InterPro" id="IPR026593">
    <property type="entry name" value="SecY"/>
</dbReference>
<evidence type="ECO:0000256" key="2">
    <source>
        <dbReference type="ARBA" id="ARBA00005751"/>
    </source>
</evidence>
<dbReference type="GO" id="GO:0006605">
    <property type="term" value="P:protein targeting"/>
    <property type="evidence" value="ECO:0007669"/>
    <property type="project" value="UniProtKB-UniRule"/>
</dbReference>
<dbReference type="GO" id="GO:0009535">
    <property type="term" value="C:chloroplast thylakoid membrane"/>
    <property type="evidence" value="ECO:0007669"/>
    <property type="project" value="UniProtKB-SubCell"/>
</dbReference>
<comment type="subunit">
    <text evidence="9">Component of the plastid Sec protein translocase complex, which is composed of at least SecY and SecE.</text>
</comment>
<dbReference type="EMBL" id="MT471332">
    <property type="protein sequence ID" value="QRN73622.1"/>
    <property type="molecule type" value="Genomic_DNA"/>
</dbReference>
<evidence type="ECO:0000313" key="14">
    <source>
        <dbReference type="EMBL" id="QRN73838.1"/>
    </source>
</evidence>
<feature type="transmembrane region" description="Helical" evidence="9">
    <location>
        <begin position="265"/>
        <end position="284"/>
    </location>
</feature>
<feature type="transmembrane region" description="Helical" evidence="9">
    <location>
        <begin position="354"/>
        <end position="375"/>
    </location>
</feature>
<keyword evidence="3 9" id="KW-0813">Transport</keyword>
<dbReference type="InterPro" id="IPR002208">
    <property type="entry name" value="SecY/SEC61-alpha"/>
</dbReference>
<comment type="similarity">
    <text evidence="2 9 10">Belongs to the SecY/SEC61-alpha family.</text>
</comment>
<keyword evidence="5 9" id="KW-0653">Protein transport</keyword>
<evidence type="ECO:0000313" key="11">
    <source>
        <dbReference type="EMBL" id="QRN73514.1"/>
    </source>
</evidence>
<keyword evidence="9" id="KW-0793">Thylakoid</keyword>
<proteinExistence type="inferred from homology"/>
<dbReference type="PANTHER" id="PTHR10906">
    <property type="entry name" value="SECY/SEC61-ALPHA FAMILY MEMBER"/>
    <property type="match status" value="1"/>
</dbReference>
<dbReference type="Pfam" id="PF00344">
    <property type="entry name" value="SecY"/>
    <property type="match status" value="1"/>
</dbReference>
<feature type="transmembrane region" description="Helical" evidence="9">
    <location>
        <begin position="61"/>
        <end position="86"/>
    </location>
</feature>
<evidence type="ECO:0000256" key="3">
    <source>
        <dbReference type="ARBA" id="ARBA00022448"/>
    </source>
</evidence>
<evidence type="ECO:0000313" key="13">
    <source>
        <dbReference type="EMBL" id="QRN73730.1"/>
    </source>
</evidence>
<accession>A0A891ZPG8</accession>
<keyword evidence="8 9" id="KW-0472">Membrane</keyword>
<evidence type="ECO:0000256" key="10">
    <source>
        <dbReference type="RuleBase" id="RU004349"/>
    </source>
</evidence>
<evidence type="ECO:0000256" key="8">
    <source>
        <dbReference type="ARBA" id="ARBA00023136"/>
    </source>
</evidence>
<dbReference type="SUPFAM" id="SSF103491">
    <property type="entry name" value="Preprotein translocase SecY subunit"/>
    <property type="match status" value="1"/>
</dbReference>
<feature type="transmembrane region" description="Helical" evidence="9">
    <location>
        <begin position="139"/>
        <end position="158"/>
    </location>
</feature>
<feature type="transmembrane region" description="Helical" evidence="9">
    <location>
        <begin position="165"/>
        <end position="183"/>
    </location>
</feature>
<evidence type="ECO:0000256" key="1">
    <source>
        <dbReference type="ARBA" id="ARBA00004141"/>
    </source>
</evidence>
<dbReference type="PIRSF" id="PIRSF004557">
    <property type="entry name" value="SecY"/>
    <property type="match status" value="1"/>
</dbReference>
<evidence type="ECO:0000256" key="9">
    <source>
        <dbReference type="HAMAP-Rule" id="MF_01465"/>
    </source>
</evidence>
<keyword evidence="4 9" id="KW-0812">Transmembrane</keyword>
<dbReference type="PRINTS" id="PR00303">
    <property type="entry name" value="SECYTRNLCASE"/>
</dbReference>
<comment type="function">
    <text evidence="9">The central subunit of the protein translocation channel SecYE. Consists of two halves formed by TMs 1-5 and 6-10. These two domains form a lateral gate at the front which open onto the bilayer between TMs 2 and 7, and are clamped together by SecE at the back. The channel is closed by both a pore ring composed of hydrophobic SecY resides and a short helix (helix 2A) on the extracellular side of the membrane which forms a plug.</text>
</comment>
<evidence type="ECO:0000256" key="7">
    <source>
        <dbReference type="ARBA" id="ARBA00023010"/>
    </source>
</evidence>
<dbReference type="GO" id="GO:0065002">
    <property type="term" value="P:intracellular protein transmembrane transport"/>
    <property type="evidence" value="ECO:0007669"/>
    <property type="project" value="UniProtKB-UniRule"/>
</dbReference>
<dbReference type="EMBL" id="MT471334">
    <property type="protein sequence ID" value="QRN73838.1"/>
    <property type="molecule type" value="Genomic_DNA"/>
</dbReference>
<keyword evidence="6 9" id="KW-1133">Transmembrane helix</keyword>
<dbReference type="HAMAP" id="MF_01465">
    <property type="entry name" value="SecY"/>
    <property type="match status" value="1"/>
</dbReference>
<feature type="transmembrane region" description="Helical" evidence="9">
    <location>
        <begin position="107"/>
        <end position="127"/>
    </location>
</feature>
<keyword evidence="13" id="KW-0934">Plastid</keyword>
<dbReference type="EMBL" id="MT471333">
    <property type="protein sequence ID" value="QRN73730.1"/>
    <property type="molecule type" value="Genomic_DNA"/>
</dbReference>
<dbReference type="EMBL" id="MT471331">
    <property type="protein sequence ID" value="QRN73514.1"/>
    <property type="molecule type" value="Genomic_DNA"/>
</dbReference>
<geneLocation type="chloroplast" evidence="13"/>
<reference evidence="13" key="1">
    <citation type="submission" date="2020-05" db="EMBL/GenBank/DDBJ databases">
        <authorList>
            <person name="Song H."/>
            <person name="Chen N."/>
        </authorList>
    </citation>
    <scope>NUCLEOTIDE SEQUENCE</scope>
    <source>
        <strain evidence="11">CNS00079</strain>
        <strain evidence="12">CNS00080</strain>
        <strain evidence="13">CNS00087</strain>
        <strain evidence="14">CNS00093</strain>
    </source>
</reference>
<sequence>MEQSETTALLKAKITKILFLLLLVRLGLYIPVPNIDLDLFSQNQNTNPIFGFAKTLTGSSFLGIGALGILPYINASIIIQLLVPVLPQLEQLQKEEGEFGRQQITRYTRYLALIWAIILSSAIAFFLVKPIIFDWSISLALEIILALVTGSILSMWFSELITEEGLGNGSSMLIFINIVGSIPNSFSELNNALFSQASYLDNLRISGQGLIFYLFVVSVIILFQDSYKKINIVAAKQLNLSSSDQSQNFSQLKNSYIPLKVNQGGIMPLVFSSTIAVFLAYPVQQLLNLGFVNNSFLSVYSITINILLVVLFSCFYAGLVLKPDDISQNLAKMAYSIPGIRQGKDTTKYLEKTVARLAFLGGLFLAFLAFFPLVVGNVLQVNIFKNVTSLLILIGVITDVTSQIRGYLVARKYEGFK</sequence>
<evidence type="ECO:0000256" key="6">
    <source>
        <dbReference type="ARBA" id="ARBA00022989"/>
    </source>
</evidence>
<dbReference type="InterPro" id="IPR023201">
    <property type="entry name" value="SecY_dom_sf"/>
</dbReference>
<feature type="transmembrane region" description="Helical" evidence="9">
    <location>
        <begin position="12"/>
        <end position="32"/>
    </location>
</feature>
<feature type="transmembrane region" description="Helical" evidence="9">
    <location>
        <begin position="387"/>
        <end position="408"/>
    </location>
</feature>
<evidence type="ECO:0000313" key="12">
    <source>
        <dbReference type="EMBL" id="QRN73622.1"/>
    </source>
</evidence>
<keyword evidence="13" id="KW-0150">Chloroplast</keyword>